<name>A0A7N0TV43_KALFE</name>
<evidence type="ECO:0000256" key="2">
    <source>
        <dbReference type="ARBA" id="ARBA00022771"/>
    </source>
</evidence>
<dbReference type="InterPro" id="IPR017907">
    <property type="entry name" value="Znf_RING_CS"/>
</dbReference>
<dbReference type="InterPro" id="IPR011011">
    <property type="entry name" value="Znf_FYVE_PHD"/>
</dbReference>
<feature type="signal peptide" evidence="6">
    <location>
        <begin position="1"/>
        <end position="23"/>
    </location>
</feature>
<organism evidence="8 9">
    <name type="scientific">Kalanchoe fedtschenkoi</name>
    <name type="common">Lavender scallops</name>
    <name type="synonym">South American air plant</name>
    <dbReference type="NCBI Taxonomy" id="63787"/>
    <lineage>
        <taxon>Eukaryota</taxon>
        <taxon>Viridiplantae</taxon>
        <taxon>Streptophyta</taxon>
        <taxon>Embryophyta</taxon>
        <taxon>Tracheophyta</taxon>
        <taxon>Spermatophyta</taxon>
        <taxon>Magnoliopsida</taxon>
        <taxon>eudicotyledons</taxon>
        <taxon>Gunneridae</taxon>
        <taxon>Pentapetalae</taxon>
        <taxon>Saxifragales</taxon>
        <taxon>Crassulaceae</taxon>
        <taxon>Kalanchoe</taxon>
    </lineage>
</organism>
<dbReference type="PROSITE" id="PS00518">
    <property type="entry name" value="ZF_RING_1"/>
    <property type="match status" value="1"/>
</dbReference>
<reference evidence="8" key="1">
    <citation type="submission" date="2021-01" db="UniProtKB">
        <authorList>
            <consortium name="EnsemblPlants"/>
        </authorList>
    </citation>
    <scope>IDENTIFICATION</scope>
</reference>
<dbReference type="PANTHER" id="PTHR47776">
    <property type="entry name" value="F5A8.9 PROTEIN"/>
    <property type="match status" value="1"/>
</dbReference>
<keyword evidence="6" id="KW-0732">Signal</keyword>
<dbReference type="Gramene" id="Kaladp0045s0363.1.v1.1">
    <property type="protein sequence ID" value="Kaladp0045s0363.1.v1.1"/>
    <property type="gene ID" value="Kaladp0045s0363.v1.1"/>
</dbReference>
<proteinExistence type="predicted"/>
<dbReference type="InterPro" id="IPR001841">
    <property type="entry name" value="Znf_RING"/>
</dbReference>
<keyword evidence="3" id="KW-0862">Zinc</keyword>
<sequence length="414" mass="46625">MYLVYHSNLIFAFQLRILVFCSGEEVEPIQFDGLLLEKENLPTRKHCNILDNETNSCQNSEELADYLRHRNVRKTALSLSCFSELKTSPVTSLRLRYPELNIRKRKERKSIGSSHSRPHIFSLVGDKGDESCSPYCQHCHRQKPDASYGTFSRISAETSSKGRRLVKKNVTRTILESDISDSDQDCYVVGTSGHELGSVSTYHHSDEKTEELTDSSINLSPKEFNLPNDSVIDAINSQNNLHGDTMDAGQSNQTTGQPASTEPSCAICWTDFSISRGILPCGHRYCYPCIQNWSNQLASKGKVSTCPLCKEDFSSILKVDDVVASDQKVYSETIPCVPLMKNISILADHGYSSNRTQLLTGQTCSVCHSREPEESLESCHVCQIRYIHLYCLDPPLLPWVCVHCRDLQILFRRG</sequence>
<feature type="domain" description="RING-type" evidence="7">
    <location>
        <begin position="265"/>
        <end position="310"/>
    </location>
</feature>
<dbReference type="EnsemblPlants" id="Kaladp0045s0363.1.v1.1">
    <property type="protein sequence ID" value="Kaladp0045s0363.1.v1.1"/>
    <property type="gene ID" value="Kaladp0045s0363.v1.1"/>
</dbReference>
<dbReference type="AlphaFoldDB" id="A0A7N0TV43"/>
<dbReference type="InterPro" id="IPR018957">
    <property type="entry name" value="Znf_C3HC4_RING-type"/>
</dbReference>
<evidence type="ECO:0000256" key="6">
    <source>
        <dbReference type="SAM" id="SignalP"/>
    </source>
</evidence>
<evidence type="ECO:0000313" key="8">
    <source>
        <dbReference type="EnsemblPlants" id="Kaladp0045s0363.1.v1.1"/>
    </source>
</evidence>
<dbReference type="Proteomes" id="UP000594263">
    <property type="component" value="Unplaced"/>
</dbReference>
<evidence type="ECO:0000256" key="3">
    <source>
        <dbReference type="ARBA" id="ARBA00022833"/>
    </source>
</evidence>
<protein>
    <recommendedName>
        <fullName evidence="7">RING-type domain-containing protein</fullName>
    </recommendedName>
</protein>
<evidence type="ECO:0000256" key="1">
    <source>
        <dbReference type="ARBA" id="ARBA00022723"/>
    </source>
</evidence>
<feature type="chain" id="PRO_5029902635" description="RING-type domain-containing protein" evidence="6">
    <location>
        <begin position="24"/>
        <end position="414"/>
    </location>
</feature>
<evidence type="ECO:0000313" key="9">
    <source>
        <dbReference type="Proteomes" id="UP000594263"/>
    </source>
</evidence>
<evidence type="ECO:0000256" key="4">
    <source>
        <dbReference type="PROSITE-ProRule" id="PRU00175"/>
    </source>
</evidence>
<dbReference type="SUPFAM" id="SSF57903">
    <property type="entry name" value="FYVE/PHD zinc finger"/>
    <property type="match status" value="1"/>
</dbReference>
<dbReference type="Pfam" id="PF00097">
    <property type="entry name" value="zf-C3HC4"/>
    <property type="match status" value="1"/>
</dbReference>
<keyword evidence="9" id="KW-1185">Reference proteome</keyword>
<dbReference type="PANTHER" id="PTHR47776:SF2">
    <property type="entry name" value="RING-TYPE E3 UBIQUITIN TRANSFERASE BRCA1"/>
    <property type="match status" value="1"/>
</dbReference>
<keyword evidence="2 4" id="KW-0863">Zinc-finger</keyword>
<accession>A0A7N0TV43</accession>
<dbReference type="SMART" id="SM00184">
    <property type="entry name" value="RING"/>
    <property type="match status" value="1"/>
</dbReference>
<evidence type="ECO:0000259" key="7">
    <source>
        <dbReference type="PROSITE" id="PS50089"/>
    </source>
</evidence>
<feature type="region of interest" description="Disordered" evidence="5">
    <location>
        <begin position="240"/>
        <end position="259"/>
    </location>
</feature>
<dbReference type="PROSITE" id="PS50089">
    <property type="entry name" value="ZF_RING_2"/>
    <property type="match status" value="1"/>
</dbReference>
<dbReference type="GO" id="GO:0008270">
    <property type="term" value="F:zinc ion binding"/>
    <property type="evidence" value="ECO:0007669"/>
    <property type="project" value="UniProtKB-KW"/>
</dbReference>
<dbReference type="Gene3D" id="3.30.40.10">
    <property type="entry name" value="Zinc/RING finger domain, C3HC4 (zinc finger)"/>
    <property type="match status" value="2"/>
</dbReference>
<evidence type="ECO:0000256" key="5">
    <source>
        <dbReference type="SAM" id="MobiDB-lite"/>
    </source>
</evidence>
<dbReference type="InterPro" id="IPR013083">
    <property type="entry name" value="Znf_RING/FYVE/PHD"/>
</dbReference>
<dbReference type="SUPFAM" id="SSF57850">
    <property type="entry name" value="RING/U-box"/>
    <property type="match status" value="1"/>
</dbReference>
<keyword evidence="1" id="KW-0479">Metal-binding</keyword>